<reference evidence="22 23" key="1">
    <citation type="submission" date="2016-07" db="EMBL/GenBank/DDBJ databases">
        <title>Pervasive Adenine N6-methylation of Active Genes in Fungi.</title>
        <authorList>
            <consortium name="DOE Joint Genome Institute"/>
            <person name="Mondo S.J."/>
            <person name="Dannebaum R.O."/>
            <person name="Kuo R.C."/>
            <person name="Labutti K."/>
            <person name="Haridas S."/>
            <person name="Kuo A."/>
            <person name="Salamov A."/>
            <person name="Ahrendt S.R."/>
            <person name="Lipzen A."/>
            <person name="Sullivan W."/>
            <person name="Andreopoulos W.B."/>
            <person name="Clum A."/>
            <person name="Lindquist E."/>
            <person name="Daum C."/>
            <person name="Ramamoorthy G.K."/>
            <person name="Gryganskyi A."/>
            <person name="Culley D."/>
            <person name="Magnuson J.K."/>
            <person name="James T.Y."/>
            <person name="O'Malley M.A."/>
            <person name="Stajich J.E."/>
            <person name="Spatafora J.W."/>
            <person name="Visel A."/>
            <person name="Grigoriev I.V."/>
        </authorList>
    </citation>
    <scope>NUCLEOTIDE SEQUENCE [LARGE SCALE GENOMIC DNA]</scope>
    <source>
        <strain evidence="22 23">CBS 115471</strain>
    </source>
</reference>
<evidence type="ECO:0000256" key="13">
    <source>
        <dbReference type="ARBA" id="ARBA00023014"/>
    </source>
</evidence>
<dbReference type="GO" id="GO:0051539">
    <property type="term" value="F:4 iron, 4 sulfur cluster binding"/>
    <property type="evidence" value="ECO:0007669"/>
    <property type="project" value="UniProtKB-KW"/>
</dbReference>
<keyword evidence="6 19" id="KW-0548">Nucleotidyltransferase</keyword>
<dbReference type="GO" id="GO:0000166">
    <property type="term" value="F:nucleotide binding"/>
    <property type="evidence" value="ECO:0007669"/>
    <property type="project" value="InterPro"/>
</dbReference>
<dbReference type="CDD" id="cd05779">
    <property type="entry name" value="DNA_polB_epsilon_exo"/>
    <property type="match status" value="1"/>
</dbReference>
<evidence type="ECO:0000256" key="20">
    <source>
        <dbReference type="SAM" id="MobiDB-lite"/>
    </source>
</evidence>
<dbReference type="EC" id="2.7.7.7" evidence="19"/>
<dbReference type="EMBL" id="MCFA01000048">
    <property type="protein sequence ID" value="ORY12701.1"/>
    <property type="molecule type" value="Genomic_DNA"/>
</dbReference>
<dbReference type="GO" id="GO:0006297">
    <property type="term" value="P:nucleotide-excision repair, DNA gap filling"/>
    <property type="evidence" value="ECO:0007669"/>
    <property type="project" value="TreeGrafter"/>
</dbReference>
<proteinExistence type="inferred from homology"/>
<dbReference type="InterPro" id="IPR006172">
    <property type="entry name" value="DNA-dir_DNA_pol_B"/>
</dbReference>
<dbReference type="Gene3D" id="3.30.342.10">
    <property type="entry name" value="DNA Polymerase, chain B, domain 1"/>
    <property type="match status" value="1"/>
</dbReference>
<dbReference type="GO" id="GO:0003677">
    <property type="term" value="F:DNA binding"/>
    <property type="evidence" value="ECO:0007669"/>
    <property type="project" value="UniProtKB-KW"/>
</dbReference>
<evidence type="ECO:0000256" key="4">
    <source>
        <dbReference type="ARBA" id="ARBA00022485"/>
    </source>
</evidence>
<dbReference type="InterPro" id="IPR055191">
    <property type="entry name" value="POL2_thumb"/>
</dbReference>
<dbReference type="PANTHER" id="PTHR10670:SF0">
    <property type="entry name" value="DNA POLYMERASE EPSILON CATALYTIC SUBUNIT A"/>
    <property type="match status" value="1"/>
</dbReference>
<dbReference type="Pfam" id="PF03104">
    <property type="entry name" value="DNA_pol_B_exo1"/>
    <property type="match status" value="1"/>
</dbReference>
<dbReference type="SMART" id="SM00486">
    <property type="entry name" value="POLBc"/>
    <property type="match status" value="1"/>
</dbReference>
<dbReference type="SUPFAM" id="SSF53098">
    <property type="entry name" value="Ribonuclease H-like"/>
    <property type="match status" value="1"/>
</dbReference>
<dbReference type="GO" id="GO:0006272">
    <property type="term" value="P:leading strand elongation"/>
    <property type="evidence" value="ECO:0007669"/>
    <property type="project" value="TreeGrafter"/>
</dbReference>
<evidence type="ECO:0000256" key="1">
    <source>
        <dbReference type="ARBA" id="ARBA00001966"/>
    </source>
</evidence>
<dbReference type="FunFam" id="3.90.1600.10:FF:000006">
    <property type="entry name" value="DNA polymerase epsilon catalytic subunit"/>
    <property type="match status" value="1"/>
</dbReference>
<name>A0A1Y1ZR19_9PLEO</name>
<gene>
    <name evidence="22" type="ORF">BCR34DRAFT_600393</name>
</gene>
<evidence type="ECO:0000256" key="6">
    <source>
        <dbReference type="ARBA" id="ARBA00022695"/>
    </source>
</evidence>
<feature type="domain" description="DNA polymerase epsilon catalytic subunit A C-terminal" evidence="21">
    <location>
        <begin position="1521"/>
        <end position="1915"/>
    </location>
</feature>
<keyword evidence="11 19" id="KW-0239">DNA-directed DNA polymerase</keyword>
<dbReference type="Gene3D" id="3.30.420.10">
    <property type="entry name" value="Ribonuclease H-like superfamily/Ribonuclease H"/>
    <property type="match status" value="1"/>
</dbReference>
<evidence type="ECO:0000256" key="14">
    <source>
        <dbReference type="ARBA" id="ARBA00023125"/>
    </source>
</evidence>
<comment type="subunit">
    <text evidence="18">Heterotetramer. Consists of 4 subunits: POL2, DPB2, DPB3 and DPB4.</text>
</comment>
<dbReference type="InterPro" id="IPR029703">
    <property type="entry name" value="POL2"/>
</dbReference>
<dbReference type="InterPro" id="IPR054475">
    <property type="entry name" value="Znf-DPOE"/>
</dbReference>
<dbReference type="InterPro" id="IPR043502">
    <property type="entry name" value="DNA/RNA_pol_sf"/>
</dbReference>
<evidence type="ECO:0000256" key="10">
    <source>
        <dbReference type="ARBA" id="ARBA00022833"/>
    </source>
</evidence>
<dbReference type="STRING" id="1231657.A0A1Y1ZR19"/>
<dbReference type="InterPro" id="IPR013697">
    <property type="entry name" value="DNA_pol_e_suA_C"/>
</dbReference>
<dbReference type="PANTHER" id="PTHR10670">
    <property type="entry name" value="DNA POLYMERASE EPSILON CATALYTIC SUBUNIT A"/>
    <property type="match status" value="1"/>
</dbReference>
<keyword evidence="9 19" id="KW-0863">Zinc-finger</keyword>
<comment type="catalytic activity">
    <reaction evidence="16 19">
        <text>DNA(n) + a 2'-deoxyribonucleoside 5'-triphosphate = DNA(n+1) + diphosphate</text>
        <dbReference type="Rhea" id="RHEA:22508"/>
        <dbReference type="Rhea" id="RHEA-COMP:17339"/>
        <dbReference type="Rhea" id="RHEA-COMP:17340"/>
        <dbReference type="ChEBI" id="CHEBI:33019"/>
        <dbReference type="ChEBI" id="CHEBI:61560"/>
        <dbReference type="ChEBI" id="CHEBI:173112"/>
        <dbReference type="EC" id="2.7.7.7"/>
    </reaction>
</comment>
<evidence type="ECO:0000313" key="23">
    <source>
        <dbReference type="Proteomes" id="UP000193144"/>
    </source>
</evidence>
<keyword evidence="14 19" id="KW-0238">DNA-binding</keyword>
<evidence type="ECO:0000256" key="9">
    <source>
        <dbReference type="ARBA" id="ARBA00022771"/>
    </source>
</evidence>
<comment type="caution">
    <text evidence="22">The sequence shown here is derived from an EMBL/GenBank/DDBJ whole genome shotgun (WGS) entry which is preliminary data.</text>
</comment>
<keyword evidence="15 19" id="KW-0539">Nucleus</keyword>
<dbReference type="SMART" id="SM01159">
    <property type="entry name" value="DUF1744"/>
    <property type="match status" value="1"/>
</dbReference>
<keyword evidence="7 19" id="KW-0235">DNA replication</keyword>
<dbReference type="InterPro" id="IPR036397">
    <property type="entry name" value="RNaseH_sf"/>
</dbReference>
<keyword evidence="8 19" id="KW-0479">Metal-binding</keyword>
<keyword evidence="13 19" id="KW-0411">Iron-sulfur</keyword>
<dbReference type="GO" id="GO:0008310">
    <property type="term" value="F:single-stranded DNA 3'-5' DNA exonuclease activity"/>
    <property type="evidence" value="ECO:0007669"/>
    <property type="project" value="TreeGrafter"/>
</dbReference>
<keyword evidence="23" id="KW-1185">Reference proteome</keyword>
<feature type="compositionally biased region" description="Polar residues" evidence="20">
    <location>
        <begin position="29"/>
        <end position="42"/>
    </location>
</feature>
<feature type="region of interest" description="Disordered" evidence="20">
    <location>
        <begin position="1"/>
        <end position="44"/>
    </location>
</feature>
<evidence type="ECO:0000256" key="11">
    <source>
        <dbReference type="ARBA" id="ARBA00022932"/>
    </source>
</evidence>
<dbReference type="GO" id="GO:0006287">
    <property type="term" value="P:base-excision repair, gap-filling"/>
    <property type="evidence" value="ECO:0007669"/>
    <property type="project" value="TreeGrafter"/>
</dbReference>
<keyword evidence="4 19" id="KW-0004">4Fe-4S</keyword>
<comment type="cofactor">
    <cofactor evidence="1 19">
        <name>[4Fe-4S] cluster</name>
        <dbReference type="ChEBI" id="CHEBI:49883"/>
    </cofactor>
</comment>
<evidence type="ECO:0000256" key="12">
    <source>
        <dbReference type="ARBA" id="ARBA00023004"/>
    </source>
</evidence>
<evidence type="ECO:0000256" key="3">
    <source>
        <dbReference type="ARBA" id="ARBA00005755"/>
    </source>
</evidence>
<dbReference type="InterPro" id="IPR042087">
    <property type="entry name" value="DNA_pol_B_thumb"/>
</dbReference>
<evidence type="ECO:0000256" key="17">
    <source>
        <dbReference type="ARBA" id="ARBA00057054"/>
    </source>
</evidence>
<accession>A0A1Y1ZR19</accession>
<evidence type="ECO:0000256" key="16">
    <source>
        <dbReference type="ARBA" id="ARBA00049244"/>
    </source>
</evidence>
<evidence type="ECO:0000256" key="18">
    <source>
        <dbReference type="ARBA" id="ARBA00065544"/>
    </source>
</evidence>
<dbReference type="GO" id="GO:0000278">
    <property type="term" value="P:mitotic cell cycle"/>
    <property type="evidence" value="ECO:0007669"/>
    <property type="project" value="TreeGrafter"/>
</dbReference>
<dbReference type="InterPro" id="IPR006133">
    <property type="entry name" value="DNA-dir_DNA_pol_B_exonuc"/>
</dbReference>
<dbReference type="Pfam" id="PF23250">
    <property type="entry name" value="zf_DPOE_2"/>
    <property type="match status" value="1"/>
</dbReference>
<dbReference type="InterPro" id="IPR012337">
    <property type="entry name" value="RNaseH-like_sf"/>
</dbReference>
<dbReference type="FunFam" id="1.10.132.60:FF:000002">
    <property type="entry name" value="DNA polymerase epsilon catalytic subunit"/>
    <property type="match status" value="1"/>
</dbReference>
<dbReference type="InterPro" id="IPR023211">
    <property type="entry name" value="DNA_pol_palm_dom_sf"/>
</dbReference>
<evidence type="ECO:0000256" key="8">
    <source>
        <dbReference type="ARBA" id="ARBA00022723"/>
    </source>
</evidence>
<comment type="similarity">
    <text evidence="3 19">Belongs to the DNA polymerase type-B family.</text>
</comment>
<protein>
    <recommendedName>
        <fullName evidence="19">DNA polymerase epsilon catalytic subunit</fullName>
        <ecNumber evidence="19">2.7.7.7</ecNumber>
    </recommendedName>
</protein>
<dbReference type="OrthoDB" id="10060449at2759"/>
<keyword evidence="12 19" id="KW-0408">Iron</keyword>
<dbReference type="FunFam" id="3.30.420.10:FF:000015">
    <property type="entry name" value="DNA polymerase epsilon catalytic subunit"/>
    <property type="match status" value="1"/>
</dbReference>
<dbReference type="Pfam" id="PF22912">
    <property type="entry name" value="zf-DPOE"/>
    <property type="match status" value="1"/>
</dbReference>
<evidence type="ECO:0000256" key="15">
    <source>
        <dbReference type="ARBA" id="ARBA00023242"/>
    </source>
</evidence>
<dbReference type="GO" id="GO:0045004">
    <property type="term" value="P:DNA replication proofreading"/>
    <property type="evidence" value="ECO:0007669"/>
    <property type="project" value="TreeGrafter"/>
</dbReference>
<dbReference type="SUPFAM" id="SSF56672">
    <property type="entry name" value="DNA/RNA polymerases"/>
    <property type="match status" value="1"/>
</dbReference>
<evidence type="ECO:0000313" key="22">
    <source>
        <dbReference type="EMBL" id="ORY12701.1"/>
    </source>
</evidence>
<dbReference type="Gene3D" id="1.10.132.60">
    <property type="entry name" value="DNA polymerase family B, C-terminal domain"/>
    <property type="match status" value="1"/>
</dbReference>
<sequence>MPPRRAGQPFRRVGKFGNTSYSRKPKTVDASSLRSTEATSQNEKLEATRLANRIDESMGFSRYDSGRKKVGWLCNMHSTTVEDENIPGGRAGVDFYFIEEDGGTFKATLEYDPYFLLAVKRGKEPEVEEWCKRAFEGLIKAIKKVEKEDLSMPNHLLGYRRTFLQLSFANVSDLLAVRKGVSPLVEKNKKKVNAMDTYAEVASANAGFDMFDDDQDYEKRPNGTIDASDFIVDIREYDVPYHVRVAIDKDIRIGKWYTVEAKHGVVSLKCIEERLQRADPIVMAYDIETTKLPLKFPDAVIDQIMMISYMIDGQGFLITNREIVSEDISDFDYTPKPEYDGPFIVFNEPDEKALIERFFEHIKEAKPTVMVTYNGDFFDWPFVEARASVLGIDMYQEIGFRKNSEDIYHSDYCAHLDAFAWVNRDSYLPQGSRGLKAVTTAKLGYDPDELDPELMTPYASERPQTLAEYSVSDAVATYYLYMKYVHPFIFSLCTIIPLAPDDVLRKGTGTLCEMLLMVQAYQKGIVLPNKHQAPKEAFWEGHLLESETYVGGHVESIEAGVFRSDIPCNFAVDPKAIDELLDDLDAALKFSITVEEKKKLEDIANYDEVKAQIAEKLNQLKATPNRAERPLIYHLDVASMYPNIMTTNRLQPDSMIQEADCAACDFNRPGKTCDRRMPWSWRGEFLPAKRDEYNMIRHALENEKFPGKWPNSPSRTFQDLGVDEQAAMVKKRLIDYSKKIYHKIHDTKTIEREAIICQRENPFYVDTVKDFRDRRYDFKGKQKVWKGKTEALKSAGAPSAEVDEAKKMIILFDSLQLAHKVILNSFYGYVMRKGSRWYSMEMAGVTCLTGAKIIQMARQLVERIGRPLELDTDGIWCILPATFPENFAFKLNNGKKVAISYPCVMLNHLVHAKFTNHQYQTLVDPNTFRYETHSDNTIFFEVDGPYKAMILPTSKEEDKNLKKRYAVFNHDGSLAELKGFEVKRRGELKLIKIFQTQIFKFFLEGSTLAETYGSVAKVANRWLDVLDSRGSTLADEELIDLICENKNMTKTLEEYGSQKSTAITTAKRLAEFLGEQMIKDKGLNCKYIISSSPKNAPVTERAVPVAIFSAEEPVKRHFLRKWLKEDPGDMDPRVVLDWQYYTDRLASVIQKLITIPAALQKVSNPVPRVPHPEWLDRRIRTKEDKLQQKKMTDMFGKKALTEADTNVVNNRTGGDLEDFGSSKLSPKLLGKKGLVTKMVSKRKAPEPAVPVQTDPYAALPKVMPSITGDYPAWLEYQKQKWKIQKQARKRRRQLFGEKPVDASDAIGTLFRNQAELLFISTWQLIQLRQTETPGEVRAFVLIDKKIHTLKIIVQRHIYLNLRGQDLPDVSIPGCSVEKVVNHTLPNGHPSIHLFKLEMSEQIYVQEFKKLAALFNHPSVEGVYEKQVPLNIRAILDLGNICTFDETKKGVLGKGLEQGFDLSALHRVPSKIPYLSEAPISYLYLYHVSSGDRNIYALFSTSRDNAHIIIQNKSKDTSGMPNVDRIYNDALNQRLEDTNGEPWQDCVDYQEAIHFRTVHVSTRRKALLEIGDAIKKMKTEEGRPVIVVMQSPNHTLLAHEIPLLKDLPILPLHPDESDKQLPPLGWQSFIAKRVVGHYLDLGLWITHLMGLARYGDIPLCNLESNDPRFLIDVAYARRLQKEKVVLWWSGTPKPDHAGYEKDDILGPLEAVEMPSVNNPGTYSSVCIDLSLRNLAINTILSSSLINDLEGSDSVSFNPAAPSYDGANDGTNVICSENAFATAGIMVLREMVKAWWIEAEREDKMADVMVQHLVRWVSSPGSFLYDRSLHYYVQMMSRKALQQLMTDFKRVGSHIVFAGPNRLLLQTTKAEVGNAYAYSQYILKTIQAKPLFQFLDLEIKEYWDYLVWYDEFNYGGKACEKVVEVENQTLDNIMCWQLSHFLPPNLQPAFQDWIYEFIELMWARKRPAVTDGSTPRPTQIPLRPLTLDPNEATQILPKSFTKSLFKTISTLLRRQHNELLHPDLAADYIFPQLPGSHLNLANPVLQLVKSIMQVLSLDRAITLEARLLRKELLNLFDIREFSADASFANPSAALYVRSVICDECTATRDLDLCRDSALLPASLPNPSDPASAAAVVLPKWKCESCGSPYDRLRIEEQLIADVQKLVLEWCTQDLKCGKCSRLRSNEFMEHCACAGEWVGTKNRGDVKKRLGVYGSVAGFYRLRMLEAVVEECLDGF</sequence>
<dbReference type="FunFam" id="1.10.287.690:FF:000005">
    <property type="entry name" value="DNA polymerase epsilon catalytic subunit"/>
    <property type="match status" value="1"/>
</dbReference>
<evidence type="ECO:0000256" key="19">
    <source>
        <dbReference type="RuleBase" id="RU365029"/>
    </source>
</evidence>
<evidence type="ECO:0000256" key="2">
    <source>
        <dbReference type="ARBA" id="ARBA00004123"/>
    </source>
</evidence>
<keyword evidence="10 19" id="KW-0862">Zinc</keyword>
<keyword evidence="5 19" id="KW-0808">Transferase</keyword>
<evidence type="ECO:0000259" key="21">
    <source>
        <dbReference type="SMART" id="SM01159"/>
    </source>
</evidence>
<dbReference type="GO" id="GO:0003887">
    <property type="term" value="F:DNA-directed DNA polymerase activity"/>
    <property type="evidence" value="ECO:0007669"/>
    <property type="project" value="UniProtKB-KW"/>
</dbReference>
<dbReference type="GO" id="GO:0008622">
    <property type="term" value="C:epsilon DNA polymerase complex"/>
    <property type="evidence" value="ECO:0007669"/>
    <property type="project" value="InterPro"/>
</dbReference>
<comment type="subcellular location">
    <subcellularLocation>
        <location evidence="2 19">Nucleus</location>
    </subcellularLocation>
</comment>
<organism evidence="22 23">
    <name type="scientific">Clohesyomyces aquaticus</name>
    <dbReference type="NCBI Taxonomy" id="1231657"/>
    <lineage>
        <taxon>Eukaryota</taxon>
        <taxon>Fungi</taxon>
        <taxon>Dikarya</taxon>
        <taxon>Ascomycota</taxon>
        <taxon>Pezizomycotina</taxon>
        <taxon>Dothideomycetes</taxon>
        <taxon>Pleosporomycetidae</taxon>
        <taxon>Pleosporales</taxon>
        <taxon>Lindgomycetaceae</taxon>
        <taxon>Clohesyomyces</taxon>
    </lineage>
</organism>
<dbReference type="Gene3D" id="3.90.1600.10">
    <property type="entry name" value="Palm domain of DNA polymerase"/>
    <property type="match status" value="1"/>
</dbReference>
<dbReference type="Pfam" id="PF22634">
    <property type="entry name" value="POL2_thumb"/>
    <property type="match status" value="1"/>
</dbReference>
<comment type="function">
    <text evidence="17 19">DNA polymerase II participates in chromosomal DNA replication.</text>
</comment>
<evidence type="ECO:0000256" key="7">
    <source>
        <dbReference type="ARBA" id="ARBA00022705"/>
    </source>
</evidence>
<dbReference type="CDD" id="cd05535">
    <property type="entry name" value="POLBc_epsilon"/>
    <property type="match status" value="1"/>
</dbReference>
<evidence type="ECO:0000256" key="5">
    <source>
        <dbReference type="ARBA" id="ARBA00022679"/>
    </source>
</evidence>
<dbReference type="GO" id="GO:0008270">
    <property type="term" value="F:zinc ion binding"/>
    <property type="evidence" value="ECO:0007669"/>
    <property type="project" value="UniProtKB-KW"/>
</dbReference>
<dbReference type="Proteomes" id="UP000193144">
    <property type="component" value="Unassembled WGS sequence"/>
</dbReference>
<dbReference type="Pfam" id="PF08490">
    <property type="entry name" value="DUF1744"/>
    <property type="match status" value="1"/>
</dbReference>